<feature type="domain" description="TonB-dependent receptor plug" evidence="8">
    <location>
        <begin position="125"/>
        <end position="230"/>
    </location>
</feature>
<dbReference type="NCBIfam" id="TIGR04057">
    <property type="entry name" value="SusC_RagA_signa"/>
    <property type="match status" value="1"/>
</dbReference>
<dbReference type="InterPro" id="IPR036942">
    <property type="entry name" value="Beta-barrel_TonB_sf"/>
</dbReference>
<evidence type="ECO:0000256" key="4">
    <source>
        <dbReference type="ARBA" id="ARBA00022692"/>
    </source>
</evidence>
<reference evidence="10" key="1">
    <citation type="submission" date="2016-10" db="EMBL/GenBank/DDBJ databases">
        <authorList>
            <person name="Varghese N."/>
            <person name="Submissions S."/>
        </authorList>
    </citation>
    <scope>NUCLEOTIDE SEQUENCE [LARGE SCALE GENOMIC DNA]</scope>
    <source>
        <strain evidence="10">DSM 18733</strain>
    </source>
</reference>
<evidence type="ECO:0000256" key="2">
    <source>
        <dbReference type="ARBA" id="ARBA00022448"/>
    </source>
</evidence>
<comment type="subcellular location">
    <subcellularLocation>
        <location evidence="1 7">Cell outer membrane</location>
        <topology evidence="1 7">Multi-pass membrane protein</topology>
    </subcellularLocation>
</comment>
<dbReference type="SUPFAM" id="SSF49464">
    <property type="entry name" value="Carboxypeptidase regulatory domain-like"/>
    <property type="match status" value="1"/>
</dbReference>
<name>A0A1H7TQD9_OLID1</name>
<keyword evidence="5 7" id="KW-0472">Membrane</keyword>
<dbReference type="InterPro" id="IPR023996">
    <property type="entry name" value="TonB-dep_OMP_SusC/RagA"/>
</dbReference>
<dbReference type="OrthoDB" id="9768177at2"/>
<dbReference type="STRING" id="407022.SAMN05661044_03626"/>
<evidence type="ECO:0000256" key="1">
    <source>
        <dbReference type="ARBA" id="ARBA00004571"/>
    </source>
</evidence>
<dbReference type="PROSITE" id="PS52016">
    <property type="entry name" value="TONB_DEPENDENT_REC_3"/>
    <property type="match status" value="1"/>
</dbReference>
<evidence type="ECO:0000259" key="8">
    <source>
        <dbReference type="Pfam" id="PF07715"/>
    </source>
</evidence>
<dbReference type="SUPFAM" id="SSF56935">
    <property type="entry name" value="Porins"/>
    <property type="match status" value="1"/>
</dbReference>
<dbReference type="InterPro" id="IPR012910">
    <property type="entry name" value="Plug_dom"/>
</dbReference>
<keyword evidence="6 7" id="KW-0998">Cell outer membrane</keyword>
<dbReference type="GO" id="GO:0009279">
    <property type="term" value="C:cell outer membrane"/>
    <property type="evidence" value="ECO:0007669"/>
    <property type="project" value="UniProtKB-SubCell"/>
</dbReference>
<comment type="similarity">
    <text evidence="7">Belongs to the TonB-dependent receptor family.</text>
</comment>
<dbReference type="InterPro" id="IPR037066">
    <property type="entry name" value="Plug_dom_sf"/>
</dbReference>
<evidence type="ECO:0000313" key="10">
    <source>
        <dbReference type="Proteomes" id="UP000199421"/>
    </source>
</evidence>
<dbReference type="Gene3D" id="2.60.40.1120">
    <property type="entry name" value="Carboxypeptidase-like, regulatory domain"/>
    <property type="match status" value="1"/>
</dbReference>
<evidence type="ECO:0000256" key="3">
    <source>
        <dbReference type="ARBA" id="ARBA00022452"/>
    </source>
</evidence>
<evidence type="ECO:0000313" key="9">
    <source>
        <dbReference type="EMBL" id="SEL86586.1"/>
    </source>
</evidence>
<dbReference type="Gene3D" id="2.40.170.20">
    <property type="entry name" value="TonB-dependent receptor, beta-barrel domain"/>
    <property type="match status" value="1"/>
</dbReference>
<keyword evidence="2 7" id="KW-0813">Transport</keyword>
<dbReference type="InterPro" id="IPR008969">
    <property type="entry name" value="CarboxyPept-like_regulatory"/>
</dbReference>
<proteinExistence type="inferred from homology"/>
<keyword evidence="3 7" id="KW-1134">Transmembrane beta strand</keyword>
<keyword evidence="4 7" id="KW-0812">Transmembrane</keyword>
<keyword evidence="10" id="KW-1185">Reference proteome</keyword>
<sequence>MQHIKLKIIWKKAFVIYAVLFFCYSIGFSQGSVQISGKVTDKNGQPLPGISVVLLGTRVGTNTNEEGQYQVSIPNWNGTLSFTNVGYVKKEIKITQGKNTYDIVLEEDLLGLDEVVVVGYGTQRKSDITGSVAIVDVAESKKYLTNDISQLLQGRSPGITVNSDGQPGAAPSVKIRGVSTFGNAQPLYVVDGVPVGTSIRDFSPNDIESMQVLKDASAGAIYGSMAANGVVIITTKQGKQHTPLNIEYNGSYGIDKIWQRIPVLKRQDYQMIANEVRTNAGLPLIPGNDPSSPMFIDNVDTDWQKEGMKNGMRQNHNLNFMGGGENTTYNMSFDYLGNDGTFVGNGPSYDRYTARVNTSAKKGIFKVGQTFSYTHSHENTLTYNNTILTGSRPPLVIDLVEAIPTQLIYDPNNKGGFGGTESNIHDVISLNAIAINSLFKNYTDVDRMFATAYGEIDLINKNGHSLKYKLNLGYDKTQARDYAFQPAFDLGYFFHSNISRLDDGQRTLTTALVENTLNYEKAFGKHALAVLVGQTYQSGSALVRSGHSESFTEPYYPILDNGSNKTASGTLDENALSSYLGRINYNFDDKYLLTANIRRDGSSRFSPTNRFGYFPSIALGWKITNESFFKVPKDIVSDLKLRASYGKLGNQNILDYLYTAYINPNIVYNFNGQKVFGGLQTSLVSPDIKWESKVTSNIGLDGILFNGLFDFTVEYYRNKTTDILVGVPIPSSTGSVNQAPTVNTGSLQNSGFEFMGAYNKRDGDFTFTIAANVSTIKNKVLALGENGEPIYGAGSKTEVGGEVGQHFGYVTEGIFQTSEEVAAHAFQSAATAPGDIRFKDLNGDNVINADDRAYLGSAIPGLNYGLNFSAAYKKIDFSVFASGSSDFKINSRMYRDLMLTTDYINRHEDILNRWTPTNTNTDIPRLVANDPNGNGRDSDRKGWLQDGTYLRINTVSLGYTFSDKLIKSVTKIRVFATAQNLYTFQAYKGYNPDFTSGVFEPGFDFGSFPKPRTFMLGVQIGF</sequence>
<dbReference type="Proteomes" id="UP000199421">
    <property type="component" value="Unassembled WGS sequence"/>
</dbReference>
<dbReference type="Pfam" id="PF07715">
    <property type="entry name" value="Plug"/>
    <property type="match status" value="1"/>
</dbReference>
<dbReference type="NCBIfam" id="TIGR04056">
    <property type="entry name" value="OMP_RagA_SusC"/>
    <property type="match status" value="1"/>
</dbReference>
<evidence type="ECO:0000256" key="5">
    <source>
        <dbReference type="ARBA" id="ARBA00023136"/>
    </source>
</evidence>
<dbReference type="Pfam" id="PF13715">
    <property type="entry name" value="CarbopepD_reg_2"/>
    <property type="match status" value="1"/>
</dbReference>
<dbReference type="AlphaFoldDB" id="A0A1H7TQD9"/>
<dbReference type="RefSeq" id="WP_093326975.1">
    <property type="nucleotide sequence ID" value="NZ_FOAF01000004.1"/>
</dbReference>
<evidence type="ECO:0000256" key="6">
    <source>
        <dbReference type="ARBA" id="ARBA00023237"/>
    </source>
</evidence>
<protein>
    <submittedName>
        <fullName evidence="9">TonB-linked outer membrane protein, SusC/RagA family</fullName>
    </submittedName>
</protein>
<gene>
    <name evidence="9" type="ORF">SAMN05661044_03626</name>
</gene>
<dbReference type="Gene3D" id="2.170.130.10">
    <property type="entry name" value="TonB-dependent receptor, plug domain"/>
    <property type="match status" value="1"/>
</dbReference>
<evidence type="ECO:0000256" key="7">
    <source>
        <dbReference type="PROSITE-ProRule" id="PRU01360"/>
    </source>
</evidence>
<dbReference type="InterPro" id="IPR039426">
    <property type="entry name" value="TonB-dep_rcpt-like"/>
</dbReference>
<dbReference type="InterPro" id="IPR023997">
    <property type="entry name" value="TonB-dep_OMP_SusC/RagA_CS"/>
</dbReference>
<dbReference type="EMBL" id="FOAF01000004">
    <property type="protein sequence ID" value="SEL86586.1"/>
    <property type="molecule type" value="Genomic_DNA"/>
</dbReference>
<organism evidence="9 10">
    <name type="scientific">Olivibacter domesticus</name>
    <name type="common">Pseudosphingobacterium domesticum</name>
    <dbReference type="NCBI Taxonomy" id="407022"/>
    <lineage>
        <taxon>Bacteria</taxon>
        <taxon>Pseudomonadati</taxon>
        <taxon>Bacteroidota</taxon>
        <taxon>Sphingobacteriia</taxon>
        <taxon>Sphingobacteriales</taxon>
        <taxon>Sphingobacteriaceae</taxon>
        <taxon>Olivibacter</taxon>
    </lineage>
</organism>
<accession>A0A1H7TQD9</accession>